<evidence type="ECO:0000259" key="3">
    <source>
        <dbReference type="PROSITE" id="PS50001"/>
    </source>
</evidence>
<protein>
    <recommendedName>
        <fullName evidence="3">SH2 domain-containing protein</fullName>
    </recommendedName>
</protein>
<dbReference type="Gene3D" id="3.40.50.300">
    <property type="entry name" value="P-loop containing nucleotide triphosphate hydrolases"/>
    <property type="match status" value="1"/>
</dbReference>
<dbReference type="OrthoDB" id="10003345at2759"/>
<dbReference type="SMART" id="SM00382">
    <property type="entry name" value="AAA"/>
    <property type="match status" value="1"/>
</dbReference>
<dbReference type="AlphaFoldDB" id="A0A1W0AAB8"/>
<keyword evidence="5" id="KW-1185">Reference proteome</keyword>
<evidence type="ECO:0000313" key="5">
    <source>
        <dbReference type="Proteomes" id="UP000243217"/>
    </source>
</evidence>
<dbReference type="Gene3D" id="3.30.505.10">
    <property type="entry name" value="SH2 domain"/>
    <property type="match status" value="1"/>
</dbReference>
<dbReference type="Pfam" id="PF12770">
    <property type="entry name" value="CHAT"/>
    <property type="match status" value="1"/>
</dbReference>
<proteinExistence type="predicted"/>
<dbReference type="CDD" id="cd00173">
    <property type="entry name" value="SH2"/>
    <property type="match status" value="1"/>
</dbReference>
<evidence type="ECO:0000256" key="1">
    <source>
        <dbReference type="ARBA" id="ARBA00022999"/>
    </source>
</evidence>
<sequence length="837" mass="93473">MFVHLHSSPLVARQTTSVSKPLSTSCPFSFSSDLQPIEILDVKEERRLLLQCLQECGKQVCWRSEVADVHTFRKAVSYGCRALHFSGHGVPGKVIFENGSCEAHFLSQQELKTLLLAGVQGSPENTMRLVFVSACHSESVAEAFVSAGVPHVVVVPKEDKVLDQKAMEFSKAFYTALLAGHSVYKAFEIGQVQADIVSIADHHQSKFKLLGNGDHARSHLFSDIQPGKYHDLTPVLPVNECDAVAEVFVGRSIEVHAVYTALVEGARMVCLTGPAGIGKTEIALQCCQYATDRYLFQRIFFLRFTAPKSSNSFRQYVLQRLAKSFCVPIPENEVDEEVLEQLCERIREKVDAFGSVSTTPAKCLLVIDGCNALFATKAQTTSLMPELRSIISQLLRRVRSLSLLLTSDYRFGGGTGMDCGVGERIIPIERLPPMDAALLFTVRAPRRLQIHEMGGDLEMFSRGVIMEALGGHPRTICAVAQLLELRDLKRDEREFLNFLIPAVIAGLDPSSRQDFANDYCPLLPYGHSHRRPPTLSKAASSKSTACLDLHNDTPAPLRKHSSFFQPKHDSEQTVSIESLSLHEGHNGDHSMSPQQLQVFAIRSHVQSYITSPEGCMIWAHAVVEYKQSPTIFDARLIHNVANTQTIPFEFIAQQISRFFASKVRQAAVERPLSSRCMEFLSSSTLIWGKQGLSPKKDRRGYVDIGMFGAFWSWFEPLIVCIQKSQVWAFKHPRLLHGFISKEASKAMLSNTVPGTFLLRFSETRKSCLVVVYMTSSRRVEFVPIEFNATKGTFEIFLQDENSVVVYPTLAKLVLSIHVLKLVYPNTPKEMVFIKSQE</sequence>
<feature type="domain" description="SH2" evidence="3">
    <location>
        <begin position="734"/>
        <end position="813"/>
    </location>
</feature>
<accession>A0A1W0AAB8</accession>
<dbReference type="Pfam" id="PF05729">
    <property type="entry name" value="NACHT"/>
    <property type="match status" value="1"/>
</dbReference>
<dbReference type="InterPro" id="IPR007111">
    <property type="entry name" value="NACHT_NTPase"/>
</dbReference>
<dbReference type="InterPro" id="IPR001217">
    <property type="entry name" value="STAT"/>
</dbReference>
<comment type="caution">
    <text evidence="4">The sequence shown here is derived from an EMBL/GenBank/DDBJ whole genome shotgun (WGS) entry which is preliminary data.</text>
</comment>
<dbReference type="STRING" id="74557.A0A1W0AAB8"/>
<dbReference type="PANTHER" id="PTHR11801">
    <property type="entry name" value="SIGNAL TRANSDUCER AND ACTIVATOR OF TRANSCRIPTION"/>
    <property type="match status" value="1"/>
</dbReference>
<dbReference type="SMART" id="SM00252">
    <property type="entry name" value="SH2"/>
    <property type="match status" value="1"/>
</dbReference>
<dbReference type="GO" id="GO:0003700">
    <property type="term" value="F:DNA-binding transcription factor activity"/>
    <property type="evidence" value="ECO:0007669"/>
    <property type="project" value="InterPro"/>
</dbReference>
<dbReference type="GO" id="GO:0007165">
    <property type="term" value="P:signal transduction"/>
    <property type="evidence" value="ECO:0007669"/>
    <property type="project" value="InterPro"/>
</dbReference>
<reference evidence="4 5" key="1">
    <citation type="journal article" date="2014" name="Genome Biol. Evol.">
        <title>The secreted proteins of Achlya hypogyna and Thraustotheca clavata identify the ancestral oomycete secretome and reveal gene acquisitions by horizontal gene transfer.</title>
        <authorList>
            <person name="Misner I."/>
            <person name="Blouin N."/>
            <person name="Leonard G."/>
            <person name="Richards T.A."/>
            <person name="Lane C.E."/>
        </authorList>
    </citation>
    <scope>NUCLEOTIDE SEQUENCE [LARGE SCALE GENOMIC DNA]</scope>
    <source>
        <strain evidence="4 5">ATCC 34112</strain>
    </source>
</reference>
<evidence type="ECO:0000313" key="4">
    <source>
        <dbReference type="EMBL" id="OQS07223.1"/>
    </source>
</evidence>
<dbReference type="Proteomes" id="UP000243217">
    <property type="component" value="Unassembled WGS sequence"/>
</dbReference>
<dbReference type="InterPro" id="IPR000980">
    <property type="entry name" value="SH2"/>
</dbReference>
<dbReference type="EMBL" id="JNBS01000263">
    <property type="protein sequence ID" value="OQS07223.1"/>
    <property type="molecule type" value="Genomic_DNA"/>
</dbReference>
<dbReference type="Pfam" id="PF00017">
    <property type="entry name" value="SH2"/>
    <property type="match status" value="1"/>
</dbReference>
<dbReference type="InterPro" id="IPR036860">
    <property type="entry name" value="SH2_dom_sf"/>
</dbReference>
<dbReference type="SUPFAM" id="SSF55550">
    <property type="entry name" value="SH2 domain"/>
    <property type="match status" value="1"/>
</dbReference>
<dbReference type="SUPFAM" id="SSF52540">
    <property type="entry name" value="P-loop containing nucleoside triphosphate hydrolases"/>
    <property type="match status" value="1"/>
</dbReference>
<dbReference type="InterPro" id="IPR003593">
    <property type="entry name" value="AAA+_ATPase"/>
</dbReference>
<evidence type="ECO:0000256" key="2">
    <source>
        <dbReference type="PROSITE-ProRule" id="PRU00191"/>
    </source>
</evidence>
<dbReference type="InterPro" id="IPR027417">
    <property type="entry name" value="P-loop_NTPase"/>
</dbReference>
<dbReference type="PROSITE" id="PS50001">
    <property type="entry name" value="SH2"/>
    <property type="match status" value="1"/>
</dbReference>
<dbReference type="InterPro" id="IPR024983">
    <property type="entry name" value="CHAT_dom"/>
</dbReference>
<gene>
    <name evidence="4" type="ORF">THRCLA_00772</name>
</gene>
<organism evidence="4 5">
    <name type="scientific">Thraustotheca clavata</name>
    <dbReference type="NCBI Taxonomy" id="74557"/>
    <lineage>
        <taxon>Eukaryota</taxon>
        <taxon>Sar</taxon>
        <taxon>Stramenopiles</taxon>
        <taxon>Oomycota</taxon>
        <taxon>Saprolegniomycetes</taxon>
        <taxon>Saprolegniales</taxon>
        <taxon>Achlyaceae</taxon>
        <taxon>Thraustotheca</taxon>
    </lineage>
</organism>
<name>A0A1W0AAB8_9STRA</name>
<keyword evidence="1 2" id="KW-0727">SH2 domain</keyword>